<reference evidence="2 3" key="1">
    <citation type="journal article" date="2019" name="Commun. Biol.">
        <title>The bagworm genome reveals a unique fibroin gene that provides high tensile strength.</title>
        <authorList>
            <person name="Kono N."/>
            <person name="Nakamura H."/>
            <person name="Ohtoshi R."/>
            <person name="Tomita M."/>
            <person name="Numata K."/>
            <person name="Arakawa K."/>
        </authorList>
    </citation>
    <scope>NUCLEOTIDE SEQUENCE [LARGE SCALE GENOMIC DNA]</scope>
</reference>
<evidence type="ECO:0000313" key="2">
    <source>
        <dbReference type="EMBL" id="GBP29396.1"/>
    </source>
</evidence>
<dbReference type="EMBL" id="BGZK01000219">
    <property type="protein sequence ID" value="GBP29396.1"/>
    <property type="molecule type" value="Genomic_DNA"/>
</dbReference>
<protein>
    <submittedName>
        <fullName evidence="2">Uncharacterized protein</fullName>
    </submittedName>
</protein>
<evidence type="ECO:0000313" key="3">
    <source>
        <dbReference type="Proteomes" id="UP000299102"/>
    </source>
</evidence>
<dbReference type="Proteomes" id="UP000299102">
    <property type="component" value="Unassembled WGS sequence"/>
</dbReference>
<organism evidence="2 3">
    <name type="scientific">Eumeta variegata</name>
    <name type="common">Bagworm moth</name>
    <name type="synonym">Eumeta japonica</name>
    <dbReference type="NCBI Taxonomy" id="151549"/>
    <lineage>
        <taxon>Eukaryota</taxon>
        <taxon>Metazoa</taxon>
        <taxon>Ecdysozoa</taxon>
        <taxon>Arthropoda</taxon>
        <taxon>Hexapoda</taxon>
        <taxon>Insecta</taxon>
        <taxon>Pterygota</taxon>
        <taxon>Neoptera</taxon>
        <taxon>Endopterygota</taxon>
        <taxon>Lepidoptera</taxon>
        <taxon>Glossata</taxon>
        <taxon>Ditrysia</taxon>
        <taxon>Tineoidea</taxon>
        <taxon>Psychidae</taxon>
        <taxon>Oiketicinae</taxon>
        <taxon>Eumeta</taxon>
    </lineage>
</organism>
<proteinExistence type="predicted"/>
<gene>
    <name evidence="2" type="ORF">EVAR_22769_1</name>
</gene>
<comment type="caution">
    <text evidence="2">The sequence shown here is derived from an EMBL/GenBank/DDBJ whole genome shotgun (WGS) entry which is preliminary data.</text>
</comment>
<feature type="region of interest" description="Disordered" evidence="1">
    <location>
        <begin position="66"/>
        <end position="103"/>
    </location>
</feature>
<accession>A0A4C1UTT4</accession>
<sequence>METPVRQADTWFVCFEHSSCAGVGHVRRISNVRVNETPTKFLRCLGFAACRRHDVGVTTSSLCEQQFRRSAPSPPSSRSPIHYIPHFLPRGQQRNRLSSEVRE</sequence>
<name>A0A4C1UTT4_EUMVA</name>
<evidence type="ECO:0000256" key="1">
    <source>
        <dbReference type="SAM" id="MobiDB-lite"/>
    </source>
</evidence>
<keyword evidence="3" id="KW-1185">Reference proteome</keyword>
<dbReference type="AlphaFoldDB" id="A0A4C1UTT4"/>